<protein>
    <recommendedName>
        <fullName evidence="5">PucR family transcriptional regulator</fullName>
    </recommendedName>
</protein>
<dbReference type="STRING" id="1619308.B5808_17090"/>
<dbReference type="Proteomes" id="UP000192775">
    <property type="component" value="Chromosome"/>
</dbReference>
<dbReference type="Gene3D" id="1.10.10.2840">
    <property type="entry name" value="PucR C-terminal helix-turn-helix domain"/>
    <property type="match status" value="1"/>
</dbReference>
<keyword evidence="4" id="KW-1185">Reference proteome</keyword>
<organism evidence="3 4">
    <name type="scientific">Cnuibacter physcomitrellae</name>
    <dbReference type="NCBI Taxonomy" id="1619308"/>
    <lineage>
        <taxon>Bacteria</taxon>
        <taxon>Bacillati</taxon>
        <taxon>Actinomycetota</taxon>
        <taxon>Actinomycetes</taxon>
        <taxon>Micrococcales</taxon>
        <taxon>Microbacteriaceae</taxon>
        <taxon>Cnuibacter</taxon>
    </lineage>
</organism>
<dbReference type="EMBL" id="CP020715">
    <property type="protein sequence ID" value="ARJ06747.1"/>
    <property type="molecule type" value="Genomic_DNA"/>
</dbReference>
<evidence type="ECO:0000259" key="2">
    <source>
        <dbReference type="Pfam" id="PF13556"/>
    </source>
</evidence>
<evidence type="ECO:0000313" key="3">
    <source>
        <dbReference type="EMBL" id="ARJ06747.1"/>
    </source>
</evidence>
<sequence length="511" mass="53030">MLSEPAFRVVLLTASDRLDDPLSWVSSSDLADPSPFLLPDQFVLTTGLQFQAVSGQGDYDDYVARLAASGVVGIGFGTEVITTGTPPGLLEACRTQGMALVEVPYDVPFVAIITWAAREIAREAAARDEWALSAQQAISLAAVSGGGVSAAMRETARQLEGVVLLYDADGEFVEQHPAGRIADRVVDAAQADVRTLLGRGRRAGASQAVGGREIVVQTLGRGDRPLGAVALVLGAPLDAPGRAVMMTGTSLVEVGRERDAADSAALGALGAHAVRLLARGEAALAASLLSEAARAGAVDIGAVDPSSSVVVLVSAGPAASAASAASAEEVRRRLQRTARTATPTRLAAILDGELVAVASPDGEQWLRRAAEDAVAGLSAPHPIDRFDVAVQEARAALATATSAADRSGETAIVGFADTSAGRLLDVLADSGLPAVARLRLAEVRSTEEGEESVRLAALWFEHGCRWEAAAEAAGMHRHSLRTRVERLAARLDLDLESFPARAELWALLSLS</sequence>
<proteinExistence type="predicted"/>
<feature type="domain" description="Purine catabolism PurC-like" evidence="1">
    <location>
        <begin position="2"/>
        <end position="119"/>
    </location>
</feature>
<accession>A0A1X9LNP6</accession>
<dbReference type="InterPro" id="IPR042070">
    <property type="entry name" value="PucR_C-HTH_sf"/>
</dbReference>
<dbReference type="AlphaFoldDB" id="A0A1X9LNP6"/>
<dbReference type="Pfam" id="PF07905">
    <property type="entry name" value="PucR"/>
    <property type="match status" value="1"/>
</dbReference>
<name>A0A1X9LNP6_9MICO</name>
<dbReference type="InterPro" id="IPR012914">
    <property type="entry name" value="PucR_dom"/>
</dbReference>
<reference evidence="3 4" key="1">
    <citation type="submission" date="2017-04" db="EMBL/GenBank/DDBJ databases">
        <authorList>
            <person name="Afonso C.L."/>
            <person name="Miller P.J."/>
            <person name="Scott M.A."/>
            <person name="Spackman E."/>
            <person name="Goraichik I."/>
            <person name="Dimitrov K.M."/>
            <person name="Suarez D.L."/>
            <person name="Swayne D.E."/>
        </authorList>
    </citation>
    <scope>NUCLEOTIDE SEQUENCE [LARGE SCALE GENOMIC DNA]</scope>
    <source>
        <strain evidence="4">XA(T)</strain>
    </source>
</reference>
<feature type="domain" description="PucR C-terminal helix-turn-helix" evidence="2">
    <location>
        <begin position="457"/>
        <end position="508"/>
    </location>
</feature>
<dbReference type="Pfam" id="PF13556">
    <property type="entry name" value="HTH_30"/>
    <property type="match status" value="1"/>
</dbReference>
<evidence type="ECO:0008006" key="5">
    <source>
        <dbReference type="Google" id="ProtNLM"/>
    </source>
</evidence>
<dbReference type="KEGG" id="cphy:B5808_17090"/>
<dbReference type="PANTHER" id="PTHR33744">
    <property type="entry name" value="CARBOHYDRATE DIACID REGULATOR"/>
    <property type="match status" value="1"/>
</dbReference>
<gene>
    <name evidence="3" type="ORF">B5808_17090</name>
</gene>
<dbReference type="PANTHER" id="PTHR33744:SF1">
    <property type="entry name" value="DNA-BINDING TRANSCRIPTIONAL ACTIVATOR ADER"/>
    <property type="match status" value="1"/>
</dbReference>
<dbReference type="InterPro" id="IPR051448">
    <property type="entry name" value="CdaR-like_regulators"/>
</dbReference>
<evidence type="ECO:0000259" key="1">
    <source>
        <dbReference type="Pfam" id="PF07905"/>
    </source>
</evidence>
<dbReference type="InterPro" id="IPR025736">
    <property type="entry name" value="PucR_C-HTH_dom"/>
</dbReference>
<evidence type="ECO:0000313" key="4">
    <source>
        <dbReference type="Proteomes" id="UP000192775"/>
    </source>
</evidence>